<dbReference type="EC" id="4.2.1.126" evidence="3"/>
<reference evidence="5 6" key="1">
    <citation type="journal article" date="2014" name="Genome Announc.">
        <title>Genome Sequence of Lactobacillus fabifermentans Strain T30PCM01, Isolated from Fermenting Grape Marc.</title>
        <authorList>
            <person name="Treu L."/>
            <person name="Vendramin V."/>
            <person name="Bovo B."/>
            <person name="Giacomini A."/>
            <person name="Corich V."/>
            <person name="Campanaro S."/>
        </authorList>
    </citation>
    <scope>NUCLEOTIDE SEQUENCE [LARGE SCALE GENOMIC DNA]</scope>
    <source>
        <strain evidence="5 6">T30PCM01</strain>
    </source>
</reference>
<dbReference type="SUPFAM" id="SSF53697">
    <property type="entry name" value="SIS domain"/>
    <property type="match status" value="1"/>
</dbReference>
<dbReference type="InterPro" id="IPR046348">
    <property type="entry name" value="SIS_dom_sf"/>
</dbReference>
<dbReference type="InterPro" id="IPR001347">
    <property type="entry name" value="SIS_dom"/>
</dbReference>
<feature type="domain" description="SIS" evidence="4">
    <location>
        <begin position="55"/>
        <end position="218"/>
    </location>
</feature>
<accession>W6T5D3</accession>
<dbReference type="NCBIfam" id="NF009222">
    <property type="entry name" value="PRK12570.1"/>
    <property type="match status" value="1"/>
</dbReference>
<name>W6T5D3_9LACO</name>
<keyword evidence="2 3" id="KW-0119">Carbohydrate metabolism</keyword>
<comment type="miscellaneous">
    <text evidence="3">A lyase-type mechanism (elimination/hydration) is suggested for the cleavage of the lactyl ether bond of MurNAc 6-phosphate, with the formation of an alpha,beta-unsaturated aldehyde intermediate with (E)-stereochemistry, followed by the syn addition of water to give product.</text>
</comment>
<dbReference type="InterPro" id="IPR040190">
    <property type="entry name" value="MURQ/GCKR"/>
</dbReference>
<dbReference type="InterPro" id="IPR005486">
    <property type="entry name" value="Glucokinase_regulatory_CS"/>
</dbReference>
<evidence type="ECO:0000256" key="3">
    <source>
        <dbReference type="HAMAP-Rule" id="MF_00068"/>
    </source>
</evidence>
<dbReference type="NCBIfam" id="TIGR00274">
    <property type="entry name" value="N-acetylmuramic acid 6-phosphate etherase"/>
    <property type="match status" value="1"/>
</dbReference>
<dbReference type="PANTHER" id="PTHR10088">
    <property type="entry name" value="GLUCOKINASE REGULATORY PROTEIN"/>
    <property type="match status" value="1"/>
</dbReference>
<dbReference type="NCBIfam" id="NF003915">
    <property type="entry name" value="PRK05441.1"/>
    <property type="match status" value="1"/>
</dbReference>
<dbReference type="Gene3D" id="3.40.50.10490">
    <property type="entry name" value="Glucose-6-phosphate isomerase like protein, domain 1"/>
    <property type="match status" value="1"/>
</dbReference>
<protein>
    <recommendedName>
        <fullName evidence="3">N-acetylmuramic acid 6-phosphate etherase</fullName>
        <shortName evidence="3">MurNAc-6-P etherase</shortName>
        <ecNumber evidence="3">4.2.1.126</ecNumber>
    </recommendedName>
    <alternativeName>
        <fullName evidence="3">N-acetylmuramic acid 6-phosphate hydrolase</fullName>
    </alternativeName>
    <alternativeName>
        <fullName evidence="3">N-acetylmuramic acid 6-phosphate lyase</fullName>
    </alternativeName>
</protein>
<keyword evidence="1 3" id="KW-0456">Lyase</keyword>
<comment type="similarity">
    <text evidence="3">Belongs to the GCKR-like family. MurNAc-6-P etherase subfamily.</text>
</comment>
<evidence type="ECO:0000313" key="6">
    <source>
        <dbReference type="Proteomes" id="UP000019247"/>
    </source>
</evidence>
<dbReference type="HAMAP" id="MF_00068">
    <property type="entry name" value="MurQ"/>
    <property type="match status" value="1"/>
</dbReference>
<dbReference type="EMBL" id="AWWK01000074">
    <property type="protein sequence ID" value="ETY72983.1"/>
    <property type="molecule type" value="Genomic_DNA"/>
</dbReference>
<proteinExistence type="inferred from homology"/>
<dbReference type="UniPathway" id="UPA00342"/>
<evidence type="ECO:0000256" key="1">
    <source>
        <dbReference type="ARBA" id="ARBA00023239"/>
    </source>
</evidence>
<dbReference type="Gene3D" id="1.10.8.1080">
    <property type="match status" value="1"/>
</dbReference>
<feature type="active site" description="Proton donor" evidence="3">
    <location>
        <position position="83"/>
    </location>
</feature>
<dbReference type="CDD" id="cd05007">
    <property type="entry name" value="SIS_Etherase"/>
    <property type="match status" value="1"/>
</dbReference>
<evidence type="ECO:0000259" key="4">
    <source>
        <dbReference type="PROSITE" id="PS51464"/>
    </source>
</evidence>
<dbReference type="GO" id="GO:0009254">
    <property type="term" value="P:peptidoglycan turnover"/>
    <property type="evidence" value="ECO:0007669"/>
    <property type="project" value="TreeGrafter"/>
</dbReference>
<comment type="caution">
    <text evidence="5">The sequence shown here is derived from an EMBL/GenBank/DDBJ whole genome shotgun (WGS) entry which is preliminary data.</text>
</comment>
<gene>
    <name evidence="3" type="primary">murQ</name>
    <name evidence="5" type="ORF">LFAB_14375</name>
</gene>
<dbReference type="PATRIC" id="fig|1400520.3.peg.2815"/>
<dbReference type="AlphaFoldDB" id="W6T5D3"/>
<dbReference type="PANTHER" id="PTHR10088:SF4">
    <property type="entry name" value="GLUCOKINASE REGULATORY PROTEIN"/>
    <property type="match status" value="1"/>
</dbReference>
<dbReference type="PROSITE" id="PS51464">
    <property type="entry name" value="SIS"/>
    <property type="match status" value="1"/>
</dbReference>
<dbReference type="GO" id="GO:0097173">
    <property type="term" value="P:N-acetylmuramic acid catabolic process"/>
    <property type="evidence" value="ECO:0007669"/>
    <property type="project" value="UniProtKB-UniPathway"/>
</dbReference>
<comment type="function">
    <text evidence="3">Specifically catalyzes the cleavage of the D-lactyl ether substituent of MurNAc 6-phosphate, producing GlcNAc 6-phosphate and D-lactate.</text>
</comment>
<organism evidence="5 6">
    <name type="scientific">Lactiplantibacillus fabifermentans T30PCM01</name>
    <dbReference type="NCBI Taxonomy" id="1400520"/>
    <lineage>
        <taxon>Bacteria</taxon>
        <taxon>Bacillati</taxon>
        <taxon>Bacillota</taxon>
        <taxon>Bacilli</taxon>
        <taxon>Lactobacillales</taxon>
        <taxon>Lactobacillaceae</taxon>
        <taxon>Lactiplantibacillus</taxon>
    </lineage>
</organism>
<dbReference type="HOGENOM" id="CLU_049049_1_1_9"/>
<feature type="active site" evidence="3">
    <location>
        <position position="114"/>
    </location>
</feature>
<sequence>MSNFQSVTETRNANTLNIGTLDGPAIAALIAHEDAAVPQAVAKEADNIGQAIELAAQRFKNGGRLIYIGAGTSGRLGALDAIELTPTYGVPASRAFGLLAGGQKAMYVAVEGAEDSRTLAVDDLKEQRLTDADVVIAVAASGRTPYCLGALDYANELGALTISVTCNPDNPMQASSQVAINPVVGPEVITGSTRMKAGSAQKMVLNSLSTGIMIKLGYVYENLMINVQATNEKLVKRSIGILQQILPLSMDQAQTLFETAHHNIAVGIIMHKKQLAYPAALALFEQNHGDINQIEGIYA</sequence>
<comment type="subunit">
    <text evidence="3">Homodimer.</text>
</comment>
<dbReference type="InterPro" id="IPR005488">
    <property type="entry name" value="Etherase_MurQ"/>
</dbReference>
<dbReference type="FunFam" id="3.40.50.10490:FF:000014">
    <property type="entry name" value="N-acetylmuramic acid 6-phosphate etherase"/>
    <property type="match status" value="1"/>
</dbReference>
<comment type="pathway">
    <text evidence="3">Amino-sugar metabolism; N-acetylmuramate degradation.</text>
</comment>
<evidence type="ECO:0000256" key="2">
    <source>
        <dbReference type="ARBA" id="ARBA00023277"/>
    </source>
</evidence>
<dbReference type="STRING" id="1400520.LFAB_14375"/>
<comment type="catalytic activity">
    <reaction evidence="3">
        <text>N-acetyl-D-muramate 6-phosphate + H2O = N-acetyl-D-glucosamine 6-phosphate + (R)-lactate</text>
        <dbReference type="Rhea" id="RHEA:26410"/>
        <dbReference type="ChEBI" id="CHEBI:15377"/>
        <dbReference type="ChEBI" id="CHEBI:16004"/>
        <dbReference type="ChEBI" id="CHEBI:57513"/>
        <dbReference type="ChEBI" id="CHEBI:58722"/>
        <dbReference type="EC" id="4.2.1.126"/>
    </reaction>
</comment>
<dbReference type="GO" id="GO:0046348">
    <property type="term" value="P:amino sugar catabolic process"/>
    <property type="evidence" value="ECO:0007669"/>
    <property type="project" value="InterPro"/>
</dbReference>
<dbReference type="GO" id="GO:0016803">
    <property type="term" value="F:ether hydrolase activity"/>
    <property type="evidence" value="ECO:0007669"/>
    <property type="project" value="TreeGrafter"/>
</dbReference>
<dbReference type="Pfam" id="PF22645">
    <property type="entry name" value="GKRP_SIS_N"/>
    <property type="match status" value="1"/>
</dbReference>
<evidence type="ECO:0000313" key="5">
    <source>
        <dbReference type="EMBL" id="ETY72983.1"/>
    </source>
</evidence>
<dbReference type="PROSITE" id="PS01272">
    <property type="entry name" value="GCKR"/>
    <property type="match status" value="1"/>
</dbReference>
<dbReference type="eggNOG" id="COG2103">
    <property type="taxonomic scope" value="Bacteria"/>
</dbReference>
<dbReference type="Proteomes" id="UP000019247">
    <property type="component" value="Unassembled WGS sequence"/>
</dbReference>
<dbReference type="GO" id="GO:0016835">
    <property type="term" value="F:carbon-oxygen lyase activity"/>
    <property type="evidence" value="ECO:0007669"/>
    <property type="project" value="UniProtKB-UniRule"/>
</dbReference>
<dbReference type="GO" id="GO:0097367">
    <property type="term" value="F:carbohydrate derivative binding"/>
    <property type="evidence" value="ECO:0007669"/>
    <property type="project" value="InterPro"/>
</dbReference>